<dbReference type="PANTHER" id="PTHR31435">
    <property type="entry name" value="PROTEIN NATD1"/>
    <property type="match status" value="1"/>
</dbReference>
<dbReference type="Proteomes" id="UP001187221">
    <property type="component" value="Unassembled WGS sequence"/>
</dbReference>
<protein>
    <submittedName>
        <fullName evidence="2">GNAT family N-acetyltransferase</fullName>
    </submittedName>
</protein>
<dbReference type="EMBL" id="BTFW01000001">
    <property type="protein sequence ID" value="GMM61531.1"/>
    <property type="molecule type" value="Genomic_DNA"/>
</dbReference>
<accession>A0ABQ6P9R8</accession>
<gene>
    <name evidence="2" type="ORF">NUTIK01_23080</name>
</gene>
<organism evidence="2 3">
    <name type="scientific">Novosphingobium pituita</name>
    <dbReference type="NCBI Taxonomy" id="3056842"/>
    <lineage>
        <taxon>Bacteria</taxon>
        <taxon>Pseudomonadati</taxon>
        <taxon>Pseudomonadota</taxon>
        <taxon>Alphaproteobacteria</taxon>
        <taxon>Sphingomonadales</taxon>
        <taxon>Sphingomonadaceae</taxon>
        <taxon>Novosphingobium</taxon>
    </lineage>
</organism>
<dbReference type="Pfam" id="PF14542">
    <property type="entry name" value="Acetyltransf_CG"/>
    <property type="match status" value="1"/>
</dbReference>
<dbReference type="InterPro" id="IPR016181">
    <property type="entry name" value="Acyl_CoA_acyltransferase"/>
</dbReference>
<dbReference type="InterPro" id="IPR045057">
    <property type="entry name" value="Gcn5-rel_NAT"/>
</dbReference>
<proteinExistence type="predicted"/>
<dbReference type="InterPro" id="IPR031165">
    <property type="entry name" value="GNAT_YJDJ"/>
</dbReference>
<dbReference type="PANTHER" id="PTHR31435:SF9">
    <property type="entry name" value="PROTEIN NATD1"/>
    <property type="match status" value="1"/>
</dbReference>
<dbReference type="PROSITE" id="PS51729">
    <property type="entry name" value="GNAT_YJDJ"/>
    <property type="match status" value="1"/>
</dbReference>
<evidence type="ECO:0000259" key="1">
    <source>
        <dbReference type="PROSITE" id="PS51729"/>
    </source>
</evidence>
<evidence type="ECO:0000313" key="2">
    <source>
        <dbReference type="EMBL" id="GMM61531.1"/>
    </source>
</evidence>
<dbReference type="SUPFAM" id="SSF55729">
    <property type="entry name" value="Acyl-CoA N-acyltransferases (Nat)"/>
    <property type="match status" value="1"/>
</dbReference>
<dbReference type="RefSeq" id="WP_317975208.1">
    <property type="nucleotide sequence ID" value="NZ_BTFW01000001.1"/>
</dbReference>
<sequence length="101" mass="10868">MSEPVSVTLEDRGDQGAFRAVVEGMAEQGELTWRETAPGVIVADHTLVPKAIGGRGVAGLLVDALIGEARVRGWKIVPACSYVEAQFRRHPEWSDLLAQTA</sequence>
<evidence type="ECO:0000313" key="3">
    <source>
        <dbReference type="Proteomes" id="UP001187221"/>
    </source>
</evidence>
<dbReference type="Gene3D" id="3.40.630.30">
    <property type="match status" value="1"/>
</dbReference>
<keyword evidence="3" id="KW-1185">Reference proteome</keyword>
<reference evidence="2 3" key="1">
    <citation type="submission" date="2023-06" db="EMBL/GenBank/DDBJ databases">
        <title>Draft genome sequence of Novosphingobium sp. strain IK01.</title>
        <authorList>
            <person name="Hatamoto M."/>
            <person name="Ikarashi T."/>
            <person name="Yamaguchi T."/>
        </authorList>
    </citation>
    <scope>NUCLEOTIDE SEQUENCE [LARGE SCALE GENOMIC DNA]</scope>
    <source>
        <strain evidence="2 3">IK01</strain>
    </source>
</reference>
<feature type="domain" description="N-acetyltransferase" evidence="1">
    <location>
        <begin position="10"/>
        <end position="98"/>
    </location>
</feature>
<comment type="caution">
    <text evidence="2">The sequence shown here is derived from an EMBL/GenBank/DDBJ whole genome shotgun (WGS) entry which is preliminary data.</text>
</comment>
<name>A0ABQ6P9R8_9SPHN</name>